<dbReference type="OrthoDB" id="283883at2759"/>
<dbReference type="Gene3D" id="6.10.140.180">
    <property type="match status" value="1"/>
</dbReference>
<evidence type="ECO:0000313" key="11">
    <source>
        <dbReference type="Proteomes" id="UP000002668"/>
    </source>
</evidence>
<evidence type="ECO:0000256" key="4">
    <source>
        <dbReference type="ARBA" id="ARBA00022448"/>
    </source>
</evidence>
<dbReference type="InterPro" id="IPR016689">
    <property type="entry name" value="ESCRT-2_cplx_Snf8"/>
</dbReference>
<dbReference type="GO" id="GO:0000814">
    <property type="term" value="C:ESCRT II complex"/>
    <property type="evidence" value="ECO:0007669"/>
    <property type="project" value="InterPro"/>
</dbReference>
<dbReference type="PIRSF" id="PIRSF017215">
    <property type="entry name" value="ESCRT2_Vps22"/>
    <property type="match status" value="1"/>
</dbReference>
<evidence type="ECO:0000256" key="1">
    <source>
        <dbReference type="ARBA" id="ARBA00004481"/>
    </source>
</evidence>
<dbReference type="SUPFAM" id="SSF46785">
    <property type="entry name" value="Winged helix' DNA-binding domain"/>
    <property type="match status" value="2"/>
</dbReference>
<organism evidence="11">
    <name type="scientific">Leptosphaeria maculans (strain JN3 / isolate v23.1.3 / race Av1-4-5-6-7-8)</name>
    <name type="common">Blackleg fungus</name>
    <name type="synonym">Phoma lingam</name>
    <dbReference type="NCBI Taxonomy" id="985895"/>
    <lineage>
        <taxon>Eukaryota</taxon>
        <taxon>Fungi</taxon>
        <taxon>Dikarya</taxon>
        <taxon>Ascomycota</taxon>
        <taxon>Pezizomycotina</taxon>
        <taxon>Dothideomycetes</taxon>
        <taxon>Pleosporomycetidae</taxon>
        <taxon>Pleosporales</taxon>
        <taxon>Pleosporineae</taxon>
        <taxon>Leptosphaeriaceae</taxon>
        <taxon>Plenodomus</taxon>
        <taxon>Plenodomus lingam/Leptosphaeria maculans species complex</taxon>
    </lineage>
</organism>
<evidence type="ECO:0000256" key="5">
    <source>
        <dbReference type="ARBA" id="ARBA00022490"/>
    </source>
</evidence>
<sequence length="284" mass="30909">MDRRRTPGLSSLSSSRLQSHHYTTHGATLRTRNAASLETQLSVFQSLLHNFALTHSKDIRANPAFRAEFARMCSALNIDFLASSYHREGSKTEGVSGNGGESGAMSKGESIWAQLLGSSVNDFYFNLGVLIVEECRATRSENGGLISLSDLKSRISKSTRIGGSMSVSDDDISRAVDALAPLGSCFSIVKIGHRTLIRSVPKELNTDQSTVLEAIQVLGYVTVSMLQINLGWESARARAVVEDLMADSLVWVDRQAEESEYWSPAFMVGGGAVGVDETRRDETK</sequence>
<dbReference type="GO" id="GO:0043328">
    <property type="term" value="P:protein transport to vacuole involved in ubiquitin-dependent protein catabolic process via the multivesicular body sorting pathway"/>
    <property type="evidence" value="ECO:0007669"/>
    <property type="project" value="EnsemblFungi"/>
</dbReference>
<dbReference type="Proteomes" id="UP000002668">
    <property type="component" value="Genome"/>
</dbReference>
<protein>
    <submittedName>
        <fullName evidence="10">Similar to SNF8</fullName>
    </submittedName>
</protein>
<comment type="subcellular location">
    <subcellularLocation>
        <location evidence="2">Cytoplasm</location>
    </subcellularLocation>
    <subcellularLocation>
        <location evidence="1">Endosome membrane</location>
        <topology evidence="1">Peripheral membrane protein</topology>
    </subcellularLocation>
</comment>
<dbReference type="GO" id="GO:0000742">
    <property type="term" value="P:karyogamy involved in conjugation with cellular fusion"/>
    <property type="evidence" value="ECO:0007669"/>
    <property type="project" value="EnsemblFungi"/>
</dbReference>
<dbReference type="HOGENOM" id="CLU_070147_0_0_1"/>
<dbReference type="STRING" id="985895.E5A7Z8"/>
<proteinExistence type="inferred from homology"/>
<dbReference type="FunCoup" id="E5A7Z8">
    <property type="interactions" value="613"/>
</dbReference>
<reference evidence="11" key="1">
    <citation type="journal article" date="2011" name="Nat. Commun.">
        <title>Effector diversification within compartments of the Leptosphaeria maculans genome affected by Repeat-Induced Point mutations.</title>
        <authorList>
            <person name="Rouxel T."/>
            <person name="Grandaubert J."/>
            <person name="Hane J.K."/>
            <person name="Hoede C."/>
            <person name="van de Wouw A.P."/>
            <person name="Couloux A."/>
            <person name="Dominguez V."/>
            <person name="Anthouard V."/>
            <person name="Bally P."/>
            <person name="Bourras S."/>
            <person name="Cozijnsen A.J."/>
            <person name="Ciuffetti L.M."/>
            <person name="Degrave A."/>
            <person name="Dilmaghani A."/>
            <person name="Duret L."/>
            <person name="Fudal I."/>
            <person name="Goodwin S.B."/>
            <person name="Gout L."/>
            <person name="Glaser N."/>
            <person name="Linglin J."/>
            <person name="Kema G.H.J."/>
            <person name="Lapalu N."/>
            <person name="Lawrence C.B."/>
            <person name="May K."/>
            <person name="Meyer M."/>
            <person name="Ollivier B."/>
            <person name="Poulain J."/>
            <person name="Schoch C.L."/>
            <person name="Simon A."/>
            <person name="Spatafora J.W."/>
            <person name="Stachowiak A."/>
            <person name="Turgeon B.G."/>
            <person name="Tyler B.M."/>
            <person name="Vincent D."/>
            <person name="Weissenbach J."/>
            <person name="Amselem J."/>
            <person name="Quesneville H."/>
            <person name="Oliver R.P."/>
            <person name="Wincker P."/>
            <person name="Balesdent M.-H."/>
            <person name="Howlett B.J."/>
        </authorList>
    </citation>
    <scope>NUCLEOTIDE SEQUENCE [LARGE SCALE GENOMIC DNA]</scope>
    <source>
        <strain evidence="11">JN3 / isolate v23.1.3 / race Av1-4-5-6-7-8</strain>
    </source>
</reference>
<keyword evidence="11" id="KW-1185">Reference proteome</keyword>
<dbReference type="InParanoid" id="E5A7Z8"/>
<dbReference type="Pfam" id="PF04157">
    <property type="entry name" value="EAP30"/>
    <property type="match status" value="1"/>
</dbReference>
<dbReference type="PANTHER" id="PTHR12806">
    <property type="entry name" value="EAP30 SUBUNIT OF ELL COMPLEX"/>
    <property type="match status" value="1"/>
</dbReference>
<dbReference type="Gene3D" id="1.10.10.10">
    <property type="entry name" value="Winged helix-like DNA-binding domain superfamily/Winged helix DNA-binding domain"/>
    <property type="match status" value="2"/>
</dbReference>
<dbReference type="GO" id="GO:0016604">
    <property type="term" value="C:nuclear body"/>
    <property type="evidence" value="ECO:0007669"/>
    <property type="project" value="EnsemblFungi"/>
</dbReference>
<dbReference type="InterPro" id="IPR036390">
    <property type="entry name" value="WH_DNA-bd_sf"/>
</dbReference>
<keyword evidence="8" id="KW-0472">Membrane</keyword>
<dbReference type="VEuPathDB" id="FungiDB:LEMA_P073320.1"/>
<keyword evidence="4" id="KW-0813">Transport</keyword>
<name>E5A7Z8_LEPMJ</name>
<dbReference type="AlphaFoldDB" id="E5A7Z8"/>
<dbReference type="InterPro" id="IPR036388">
    <property type="entry name" value="WH-like_DNA-bd_sf"/>
</dbReference>
<evidence type="ECO:0000256" key="9">
    <source>
        <dbReference type="SAM" id="MobiDB-lite"/>
    </source>
</evidence>
<dbReference type="OMA" id="QIVEVCM"/>
<evidence type="ECO:0000256" key="2">
    <source>
        <dbReference type="ARBA" id="ARBA00004496"/>
    </source>
</evidence>
<keyword evidence="5" id="KW-0963">Cytoplasm</keyword>
<dbReference type="GeneID" id="13292751"/>
<evidence type="ECO:0000256" key="8">
    <source>
        <dbReference type="ARBA" id="ARBA00023136"/>
    </source>
</evidence>
<feature type="region of interest" description="Disordered" evidence="9">
    <location>
        <begin position="1"/>
        <end position="24"/>
    </location>
</feature>
<comment type="similarity">
    <text evidence="3">Belongs to the SNF8 family.</text>
</comment>
<dbReference type="FunFam" id="1.10.10.10:FF:000085">
    <property type="entry name" value="Vacuolar-sorting protein SNF8"/>
    <property type="match status" value="1"/>
</dbReference>
<accession>E5A7Z8</accession>
<gene>
    <name evidence="10" type="ORF">LEMA_P073320.1</name>
</gene>
<dbReference type="FunFam" id="1.10.10.10:FF:000397">
    <property type="entry name" value="Vacuolar-sorting protein SNF8"/>
    <property type="match status" value="1"/>
</dbReference>
<dbReference type="eggNOG" id="KOG3341">
    <property type="taxonomic scope" value="Eukaryota"/>
</dbReference>
<dbReference type="EMBL" id="FP929137">
    <property type="protein sequence ID" value="CBX99743.1"/>
    <property type="molecule type" value="Genomic_DNA"/>
</dbReference>
<keyword evidence="7" id="KW-0653">Protein transport</keyword>
<evidence type="ECO:0000256" key="7">
    <source>
        <dbReference type="ARBA" id="ARBA00022927"/>
    </source>
</evidence>
<evidence type="ECO:0000256" key="6">
    <source>
        <dbReference type="ARBA" id="ARBA00022753"/>
    </source>
</evidence>
<evidence type="ECO:0000313" key="10">
    <source>
        <dbReference type="EMBL" id="CBX99743.1"/>
    </source>
</evidence>
<dbReference type="PANTHER" id="PTHR12806:SF0">
    <property type="entry name" value="VACUOLAR-SORTING PROTEIN SNF8"/>
    <property type="match status" value="1"/>
</dbReference>
<evidence type="ECO:0000256" key="3">
    <source>
        <dbReference type="ARBA" id="ARBA00009834"/>
    </source>
</evidence>
<dbReference type="InterPro" id="IPR040608">
    <property type="entry name" value="Snf8/Vps36"/>
</dbReference>
<keyword evidence="6" id="KW-0967">Endosome</keyword>